<reference evidence="2" key="1">
    <citation type="submission" date="2015-07" db="EMBL/GenBank/DDBJ databases">
        <title>MeaNS - Measles Nucleotide Surveillance Program.</title>
        <authorList>
            <person name="Tran T."/>
            <person name="Druce J."/>
        </authorList>
    </citation>
    <scope>NUCLEOTIDE SEQUENCE</scope>
    <source>
        <strain evidence="2">UCB-OBI-ISO-001</strain>
        <tissue evidence="2">Gonad</tissue>
    </source>
</reference>
<feature type="transmembrane region" description="Helical" evidence="1">
    <location>
        <begin position="61"/>
        <end position="78"/>
    </location>
</feature>
<keyword evidence="1" id="KW-0812">Transmembrane</keyword>
<dbReference type="EMBL" id="KQ423941">
    <property type="protein sequence ID" value="KOF71884.1"/>
    <property type="molecule type" value="Genomic_DNA"/>
</dbReference>
<evidence type="ECO:0000256" key="1">
    <source>
        <dbReference type="SAM" id="Phobius"/>
    </source>
</evidence>
<gene>
    <name evidence="2" type="ORF">OCBIM_22000384mg</name>
</gene>
<keyword evidence="1" id="KW-1133">Transmembrane helix</keyword>
<feature type="transmembrane region" description="Helical" evidence="1">
    <location>
        <begin position="16"/>
        <end position="34"/>
    </location>
</feature>
<dbReference type="AlphaFoldDB" id="A0A0L8G4W7"/>
<protein>
    <submittedName>
        <fullName evidence="2">Uncharacterized protein</fullName>
    </submittedName>
</protein>
<organism evidence="2">
    <name type="scientific">Octopus bimaculoides</name>
    <name type="common">California two-spotted octopus</name>
    <dbReference type="NCBI Taxonomy" id="37653"/>
    <lineage>
        <taxon>Eukaryota</taxon>
        <taxon>Metazoa</taxon>
        <taxon>Spiralia</taxon>
        <taxon>Lophotrochozoa</taxon>
        <taxon>Mollusca</taxon>
        <taxon>Cephalopoda</taxon>
        <taxon>Coleoidea</taxon>
        <taxon>Octopodiformes</taxon>
        <taxon>Octopoda</taxon>
        <taxon>Incirrata</taxon>
        <taxon>Octopodidae</taxon>
        <taxon>Octopus</taxon>
    </lineage>
</organism>
<sequence>MIPITKLQGFSEVVRSLTHTLSMGLPLYLIFLFLRKHSYTYSKSYFPCLYFLFGEKKKRKLLIFICITYSLPIFIRGYRLAW</sequence>
<proteinExistence type="predicted"/>
<accession>A0A0L8G4W7</accession>
<name>A0A0L8G4W7_OCTBM</name>
<keyword evidence="1" id="KW-0472">Membrane</keyword>
<evidence type="ECO:0000313" key="2">
    <source>
        <dbReference type="EMBL" id="KOF71884.1"/>
    </source>
</evidence>